<sequence length="108" mass="11621">MASQGVDTVTTALATELWAASGQNALESSRILMISGKSDEEKFNDAAAQAYRAWAKTSVPSDISALVEDEKMRSLSPQSLHCTTLYLAFSYYLNRSRGAMAYCGAVGD</sequence>
<accession>A0A0D2NCT8</accession>
<gene>
    <name evidence="1" type="ORF">HYPSUDRAFT_208723</name>
</gene>
<proteinExistence type="predicted"/>
<dbReference type="AlphaFoldDB" id="A0A0D2NCT8"/>
<name>A0A0D2NCT8_HYPSF</name>
<evidence type="ECO:0000313" key="1">
    <source>
        <dbReference type="EMBL" id="KJA14416.1"/>
    </source>
</evidence>
<evidence type="ECO:0000313" key="2">
    <source>
        <dbReference type="Proteomes" id="UP000054270"/>
    </source>
</evidence>
<reference evidence="2" key="1">
    <citation type="submission" date="2014-04" db="EMBL/GenBank/DDBJ databases">
        <title>Evolutionary Origins and Diversification of the Mycorrhizal Mutualists.</title>
        <authorList>
            <consortium name="DOE Joint Genome Institute"/>
            <consortium name="Mycorrhizal Genomics Consortium"/>
            <person name="Kohler A."/>
            <person name="Kuo A."/>
            <person name="Nagy L.G."/>
            <person name="Floudas D."/>
            <person name="Copeland A."/>
            <person name="Barry K.W."/>
            <person name="Cichocki N."/>
            <person name="Veneault-Fourrey C."/>
            <person name="LaButti K."/>
            <person name="Lindquist E.A."/>
            <person name="Lipzen A."/>
            <person name="Lundell T."/>
            <person name="Morin E."/>
            <person name="Murat C."/>
            <person name="Riley R."/>
            <person name="Ohm R."/>
            <person name="Sun H."/>
            <person name="Tunlid A."/>
            <person name="Henrissat B."/>
            <person name="Grigoriev I.V."/>
            <person name="Hibbett D.S."/>
            <person name="Martin F."/>
        </authorList>
    </citation>
    <scope>NUCLEOTIDE SEQUENCE [LARGE SCALE GENOMIC DNA]</scope>
    <source>
        <strain evidence="2">FD-334 SS-4</strain>
    </source>
</reference>
<dbReference type="OrthoDB" id="1708823at2759"/>
<dbReference type="Proteomes" id="UP000054270">
    <property type="component" value="Unassembled WGS sequence"/>
</dbReference>
<protein>
    <submittedName>
        <fullName evidence="1">Uncharacterized protein</fullName>
    </submittedName>
</protein>
<organism evidence="1 2">
    <name type="scientific">Hypholoma sublateritium (strain FD-334 SS-4)</name>
    <dbReference type="NCBI Taxonomy" id="945553"/>
    <lineage>
        <taxon>Eukaryota</taxon>
        <taxon>Fungi</taxon>
        <taxon>Dikarya</taxon>
        <taxon>Basidiomycota</taxon>
        <taxon>Agaricomycotina</taxon>
        <taxon>Agaricomycetes</taxon>
        <taxon>Agaricomycetidae</taxon>
        <taxon>Agaricales</taxon>
        <taxon>Agaricineae</taxon>
        <taxon>Strophariaceae</taxon>
        <taxon>Hypholoma</taxon>
    </lineage>
</organism>
<dbReference type="EMBL" id="KN817680">
    <property type="protein sequence ID" value="KJA14416.1"/>
    <property type="molecule type" value="Genomic_DNA"/>
</dbReference>
<keyword evidence="2" id="KW-1185">Reference proteome</keyword>